<keyword evidence="3" id="KW-1185">Reference proteome</keyword>
<protein>
    <submittedName>
        <fullName evidence="4">DUF4147 domain-containing protein</fullName>
    </submittedName>
</protein>
<reference evidence="4" key="1">
    <citation type="submission" date="2017-02" db="UniProtKB">
        <authorList>
            <consortium name="WormBaseParasite"/>
        </authorList>
    </citation>
    <scope>IDENTIFICATION</scope>
</reference>
<reference evidence="2 3" key="2">
    <citation type="submission" date="2018-11" db="EMBL/GenBank/DDBJ databases">
        <authorList>
            <consortium name="Pathogen Informatics"/>
        </authorList>
    </citation>
    <scope>NUCLEOTIDE SEQUENCE [LARGE SCALE GENOMIC DNA]</scope>
</reference>
<dbReference type="EMBL" id="UYWX01003475">
    <property type="protein sequence ID" value="VDM23981.1"/>
    <property type="molecule type" value="Genomic_DNA"/>
</dbReference>
<accession>A0A0R3WTD7</accession>
<dbReference type="STRING" id="6205.A0A0R3WTD7"/>
<evidence type="ECO:0000313" key="2">
    <source>
        <dbReference type="EMBL" id="VDM23981.1"/>
    </source>
</evidence>
<feature type="chain" id="PRO_5043133032" evidence="1">
    <location>
        <begin position="18"/>
        <end position="91"/>
    </location>
</feature>
<feature type="signal peptide" evidence="1">
    <location>
        <begin position="1"/>
        <end position="17"/>
    </location>
</feature>
<dbReference type="WBParaSite" id="TTAC_0000402701-mRNA-1">
    <property type="protein sequence ID" value="TTAC_0000402701-mRNA-1"/>
    <property type="gene ID" value="TTAC_0000402701"/>
</dbReference>
<name>A0A0R3WTD7_HYDTA</name>
<organism evidence="4">
    <name type="scientific">Hydatigena taeniaeformis</name>
    <name type="common">Feline tapeworm</name>
    <name type="synonym">Taenia taeniaeformis</name>
    <dbReference type="NCBI Taxonomy" id="6205"/>
    <lineage>
        <taxon>Eukaryota</taxon>
        <taxon>Metazoa</taxon>
        <taxon>Spiralia</taxon>
        <taxon>Lophotrochozoa</taxon>
        <taxon>Platyhelminthes</taxon>
        <taxon>Cestoda</taxon>
        <taxon>Eucestoda</taxon>
        <taxon>Cyclophyllidea</taxon>
        <taxon>Taeniidae</taxon>
        <taxon>Hydatigera</taxon>
    </lineage>
</organism>
<proteinExistence type="predicted"/>
<gene>
    <name evidence="2" type="ORF">TTAC_LOCUS4013</name>
</gene>
<sequence length="91" mass="9938">MIDCILIIKATIFPVLLQLITDDVNVLLNNDNIVIESATSEEAAELISNIAYVKPRSTSTQLTFGPPVSNARAIELATVFSLENLMIGEIY</sequence>
<dbReference type="Proteomes" id="UP000274429">
    <property type="component" value="Unassembled WGS sequence"/>
</dbReference>
<evidence type="ECO:0000256" key="1">
    <source>
        <dbReference type="SAM" id="SignalP"/>
    </source>
</evidence>
<keyword evidence="1" id="KW-0732">Signal</keyword>
<dbReference type="AlphaFoldDB" id="A0A0R3WTD7"/>
<evidence type="ECO:0000313" key="4">
    <source>
        <dbReference type="WBParaSite" id="TTAC_0000402701-mRNA-1"/>
    </source>
</evidence>
<evidence type="ECO:0000313" key="3">
    <source>
        <dbReference type="Proteomes" id="UP000274429"/>
    </source>
</evidence>